<evidence type="ECO:0000259" key="3">
    <source>
        <dbReference type="Pfam" id="PF03413"/>
    </source>
</evidence>
<organism evidence="4 5">
    <name type="scientific">Saccharibacillus alkalitolerans</name>
    <dbReference type="NCBI Taxonomy" id="2705290"/>
    <lineage>
        <taxon>Bacteria</taxon>
        <taxon>Bacillati</taxon>
        <taxon>Bacillota</taxon>
        <taxon>Bacilli</taxon>
        <taxon>Bacillales</taxon>
        <taxon>Paenibacillaceae</taxon>
        <taxon>Saccharibacillus</taxon>
    </lineage>
</organism>
<keyword evidence="5" id="KW-1185">Reference proteome</keyword>
<dbReference type="Proteomes" id="UP000800303">
    <property type="component" value="Unassembled WGS sequence"/>
</dbReference>
<protein>
    <submittedName>
        <fullName evidence="4">PepSY domain-containing protein</fullName>
    </submittedName>
</protein>
<dbReference type="RefSeq" id="WP_166278256.1">
    <property type="nucleotide sequence ID" value="NZ_JAAFGS010000009.1"/>
</dbReference>
<reference evidence="4 5" key="1">
    <citation type="submission" date="2020-01" db="EMBL/GenBank/DDBJ databases">
        <title>Polyphasic characterisation and genomic insights into a novel alkali tolerant bacterium VR-M41.</title>
        <authorList>
            <person name="Vemuluri V.R."/>
        </authorList>
    </citation>
    <scope>NUCLEOTIDE SEQUENCE [LARGE SCALE GENOMIC DNA]</scope>
    <source>
        <strain evidence="4 5">VR-M41</strain>
    </source>
</reference>
<dbReference type="Gene3D" id="3.10.450.40">
    <property type="match status" value="2"/>
</dbReference>
<dbReference type="InterPro" id="IPR025711">
    <property type="entry name" value="PepSY"/>
</dbReference>
<dbReference type="EMBL" id="JAAFGS010000009">
    <property type="protein sequence ID" value="NGZ77584.1"/>
    <property type="molecule type" value="Genomic_DNA"/>
</dbReference>
<evidence type="ECO:0000313" key="5">
    <source>
        <dbReference type="Proteomes" id="UP000800303"/>
    </source>
</evidence>
<feature type="region of interest" description="Disordered" evidence="1">
    <location>
        <begin position="185"/>
        <end position="208"/>
    </location>
</feature>
<feature type="domain" description="PepSY" evidence="3">
    <location>
        <begin position="137"/>
        <end position="195"/>
    </location>
</feature>
<feature type="domain" description="PepSY" evidence="3">
    <location>
        <begin position="54"/>
        <end position="110"/>
    </location>
</feature>
<dbReference type="Pfam" id="PF03413">
    <property type="entry name" value="PepSY"/>
    <property type="match status" value="2"/>
</dbReference>
<feature type="region of interest" description="Disordered" evidence="1">
    <location>
        <begin position="112"/>
        <end position="136"/>
    </location>
</feature>
<accession>A0ABX0FC20</accession>
<evidence type="ECO:0000313" key="4">
    <source>
        <dbReference type="EMBL" id="NGZ77584.1"/>
    </source>
</evidence>
<sequence>MVKRKVMIGAVAAALTLGGTAALASGAGTTGSSGASSSPAAVNASASAASKTMISKAQAKQIALKAQKGKVDDIELKTRNGKAYYEVDIDRQSGDVDVWVDAYTGSILKVVSDDDSEDSDDRGSDKSTSGTASSKVKVTAAQAGAIAVKHVGGGKVTDSDLDREDGRYVYEIEIRTANGEADVTVDANTGRVLESHVDNDNDDDDDDN</sequence>
<evidence type="ECO:0000256" key="1">
    <source>
        <dbReference type="SAM" id="MobiDB-lite"/>
    </source>
</evidence>
<feature type="chain" id="PRO_5047464927" evidence="2">
    <location>
        <begin position="25"/>
        <end position="208"/>
    </location>
</feature>
<evidence type="ECO:0000256" key="2">
    <source>
        <dbReference type="SAM" id="SignalP"/>
    </source>
</evidence>
<name>A0ABX0FC20_9BACL</name>
<comment type="caution">
    <text evidence="4">The sequence shown here is derived from an EMBL/GenBank/DDBJ whole genome shotgun (WGS) entry which is preliminary data.</text>
</comment>
<gene>
    <name evidence="4" type="ORF">GYN08_20030</name>
</gene>
<proteinExistence type="predicted"/>
<keyword evidence="2" id="KW-0732">Signal</keyword>
<feature type="signal peptide" evidence="2">
    <location>
        <begin position="1"/>
        <end position="24"/>
    </location>
</feature>